<sequence>MDAPLAPFVSASPAAEPATVLFVDDEASILSALRRLFRPQGYRVLLAEGGAAALALLEQEHVDLVLSDMRMPGMDGAQLLQTVRERWPDVARLLLTGYADIGSTIAAINQGEIQRYVAKPWDDHELLLAVGDALERNRLQAENRRLLALTREHNEQLERRVAARTAELSQVNAMLEQAFAEQREHFLLSIKVFAGLMELREGVLAGYSERVGQLARRLAAALDLSPSQQEECYAAGLLHEVGKIGLPDALLRKPVSVMRDDDLARWRRYPLQGEAALMPLTGLRGAARLVRWHQERLDGHGFPDGLGGAELPLAAQVVGLAATYEGLQAGRLSERRHSPEQARAAVRGAAGTHFAPAVVDAFERLMTTAPSQAPRERHLVAADLKPGMVMAHDLLSPHGTLLLAAGFVFDAPVITTIRDLLAREGLDIVFRIRGLPTPAVPA</sequence>
<reference evidence="5 6" key="1">
    <citation type="submission" date="2024-08" db="EMBL/GenBank/DDBJ databases">
        <authorList>
            <person name="Lu H."/>
        </authorList>
    </citation>
    <scope>NUCLEOTIDE SEQUENCE [LARGE SCALE GENOMIC DNA]</scope>
    <source>
        <strain evidence="5 6">BYS78W</strain>
    </source>
</reference>
<protein>
    <submittedName>
        <fullName evidence="5">HD domain-containing phosphohydrolase</fullName>
    </submittedName>
</protein>
<feature type="domain" description="Response regulatory" evidence="3">
    <location>
        <begin position="19"/>
        <end position="134"/>
    </location>
</feature>
<dbReference type="CDD" id="cd17569">
    <property type="entry name" value="REC_HupR-like"/>
    <property type="match status" value="1"/>
</dbReference>
<dbReference type="RefSeq" id="WP_394407287.1">
    <property type="nucleotide sequence ID" value="NZ_JBIGIC010000003.1"/>
</dbReference>
<keyword evidence="6" id="KW-1185">Reference proteome</keyword>
<feature type="modified residue" description="4-aspartylphosphate" evidence="1">
    <location>
        <position position="68"/>
    </location>
</feature>
<keyword evidence="1" id="KW-0597">Phosphoprotein</keyword>
<organism evidence="5 6">
    <name type="scientific">Pelomonas candidula</name>
    <dbReference type="NCBI Taxonomy" id="3299025"/>
    <lineage>
        <taxon>Bacteria</taxon>
        <taxon>Pseudomonadati</taxon>
        <taxon>Pseudomonadota</taxon>
        <taxon>Betaproteobacteria</taxon>
        <taxon>Burkholderiales</taxon>
        <taxon>Sphaerotilaceae</taxon>
        <taxon>Roseateles</taxon>
    </lineage>
</organism>
<evidence type="ECO:0000313" key="5">
    <source>
        <dbReference type="EMBL" id="MFG6486269.1"/>
    </source>
</evidence>
<dbReference type="Gene3D" id="3.40.50.2300">
    <property type="match status" value="1"/>
</dbReference>
<feature type="domain" description="HD-GYP" evidence="4">
    <location>
        <begin position="182"/>
        <end position="378"/>
    </location>
</feature>
<evidence type="ECO:0000259" key="4">
    <source>
        <dbReference type="PROSITE" id="PS51832"/>
    </source>
</evidence>
<dbReference type="PROSITE" id="PS51832">
    <property type="entry name" value="HD_GYP"/>
    <property type="match status" value="1"/>
</dbReference>
<evidence type="ECO:0000256" key="1">
    <source>
        <dbReference type="PROSITE-ProRule" id="PRU00169"/>
    </source>
</evidence>
<dbReference type="InterPro" id="IPR037522">
    <property type="entry name" value="HD_GYP_dom"/>
</dbReference>
<dbReference type="Gene3D" id="1.10.3210.10">
    <property type="entry name" value="Hypothetical protein af1432"/>
    <property type="match status" value="1"/>
</dbReference>
<dbReference type="PROSITE" id="PS50110">
    <property type="entry name" value="RESPONSE_REGULATORY"/>
    <property type="match status" value="1"/>
</dbReference>
<feature type="coiled-coil region" evidence="2">
    <location>
        <begin position="136"/>
        <end position="174"/>
    </location>
</feature>
<dbReference type="Pfam" id="PF13487">
    <property type="entry name" value="HD_5"/>
    <property type="match status" value="1"/>
</dbReference>
<dbReference type="EMBL" id="JBIGIC010000003">
    <property type="protein sequence ID" value="MFG6486269.1"/>
    <property type="molecule type" value="Genomic_DNA"/>
</dbReference>
<dbReference type="CDD" id="cd00077">
    <property type="entry name" value="HDc"/>
    <property type="match status" value="1"/>
</dbReference>
<dbReference type="SUPFAM" id="SSF109604">
    <property type="entry name" value="HD-domain/PDEase-like"/>
    <property type="match status" value="1"/>
</dbReference>
<dbReference type="PANTHER" id="PTHR45228">
    <property type="entry name" value="CYCLIC DI-GMP PHOSPHODIESTERASE TM_0186-RELATED"/>
    <property type="match status" value="1"/>
</dbReference>
<keyword evidence="2" id="KW-0175">Coiled coil</keyword>
<dbReference type="Pfam" id="PF00072">
    <property type="entry name" value="Response_reg"/>
    <property type="match status" value="1"/>
</dbReference>
<dbReference type="InterPro" id="IPR052020">
    <property type="entry name" value="Cyclic_di-GMP/3'3'-cGAMP_PDE"/>
</dbReference>
<dbReference type="InterPro" id="IPR011006">
    <property type="entry name" value="CheY-like_superfamily"/>
</dbReference>
<accession>A0ABW7H8N5</accession>
<evidence type="ECO:0000313" key="6">
    <source>
        <dbReference type="Proteomes" id="UP001606134"/>
    </source>
</evidence>
<evidence type="ECO:0000259" key="3">
    <source>
        <dbReference type="PROSITE" id="PS50110"/>
    </source>
</evidence>
<dbReference type="PANTHER" id="PTHR45228:SF8">
    <property type="entry name" value="TWO-COMPONENT RESPONSE REGULATOR-RELATED"/>
    <property type="match status" value="1"/>
</dbReference>
<dbReference type="SMART" id="SM00448">
    <property type="entry name" value="REC"/>
    <property type="match status" value="1"/>
</dbReference>
<evidence type="ECO:0000256" key="2">
    <source>
        <dbReference type="SAM" id="Coils"/>
    </source>
</evidence>
<proteinExistence type="predicted"/>
<name>A0ABW7H8N5_9BURK</name>
<dbReference type="InterPro" id="IPR001789">
    <property type="entry name" value="Sig_transdc_resp-reg_receiver"/>
</dbReference>
<comment type="caution">
    <text evidence="5">The sequence shown here is derived from an EMBL/GenBank/DDBJ whole genome shotgun (WGS) entry which is preliminary data.</text>
</comment>
<dbReference type="SUPFAM" id="SSF52172">
    <property type="entry name" value="CheY-like"/>
    <property type="match status" value="1"/>
</dbReference>
<gene>
    <name evidence="5" type="ORF">ACG04R_06270</name>
</gene>
<dbReference type="Proteomes" id="UP001606134">
    <property type="component" value="Unassembled WGS sequence"/>
</dbReference>
<dbReference type="InterPro" id="IPR003607">
    <property type="entry name" value="HD/PDEase_dom"/>
</dbReference>